<proteinExistence type="predicted"/>
<gene>
    <name evidence="1" type="ORF">CLA01_41120</name>
</gene>
<protein>
    <submittedName>
        <fullName evidence="1">Uncharacterized protein</fullName>
    </submittedName>
</protein>
<organism evidence="1 2">
    <name type="scientific">Chryseobacterium lathyri</name>
    <dbReference type="NCBI Taxonomy" id="395933"/>
    <lineage>
        <taxon>Bacteria</taxon>
        <taxon>Pseudomonadati</taxon>
        <taxon>Bacteroidota</taxon>
        <taxon>Flavobacteriia</taxon>
        <taxon>Flavobacteriales</taxon>
        <taxon>Weeksellaceae</taxon>
        <taxon>Chryseobacterium group</taxon>
        <taxon>Chryseobacterium</taxon>
    </lineage>
</organism>
<sequence>MKIAHIETFNNELKSIVIWNTPDIEVRIIYDIYFGKLNYCFLKNDTKLEKVNYG</sequence>
<name>A0A511YFR3_9FLAO</name>
<dbReference type="EMBL" id="BJYI01000025">
    <property type="protein sequence ID" value="GEN74040.1"/>
    <property type="molecule type" value="Genomic_DNA"/>
</dbReference>
<reference evidence="1 2" key="1">
    <citation type="submission" date="2019-07" db="EMBL/GenBank/DDBJ databases">
        <title>Whole genome shotgun sequence of Chryseobacterium lathyri NBRC 105250.</title>
        <authorList>
            <person name="Hosoyama A."/>
            <person name="Uohara A."/>
            <person name="Ohji S."/>
            <person name="Ichikawa N."/>
        </authorList>
    </citation>
    <scope>NUCLEOTIDE SEQUENCE [LARGE SCALE GENOMIC DNA]</scope>
    <source>
        <strain evidence="1 2">NBRC 105250</strain>
    </source>
</reference>
<evidence type="ECO:0000313" key="1">
    <source>
        <dbReference type="EMBL" id="GEN74040.1"/>
    </source>
</evidence>
<evidence type="ECO:0000313" key="2">
    <source>
        <dbReference type="Proteomes" id="UP000321150"/>
    </source>
</evidence>
<dbReference type="AlphaFoldDB" id="A0A511YFR3"/>
<dbReference type="Proteomes" id="UP000321150">
    <property type="component" value="Unassembled WGS sequence"/>
</dbReference>
<accession>A0A511YFR3</accession>
<comment type="caution">
    <text evidence="1">The sequence shown here is derived from an EMBL/GenBank/DDBJ whole genome shotgun (WGS) entry which is preliminary data.</text>
</comment>